<name>A0A392TX30_9FABA</name>
<reference evidence="2 3" key="1">
    <citation type="journal article" date="2018" name="Front. Plant Sci.">
        <title>Red Clover (Trifolium pratense) and Zigzag Clover (T. medium) - A Picture of Genomic Similarities and Differences.</title>
        <authorList>
            <person name="Dluhosova J."/>
            <person name="Istvanek J."/>
            <person name="Nedelnik J."/>
            <person name="Repkova J."/>
        </authorList>
    </citation>
    <scope>NUCLEOTIDE SEQUENCE [LARGE SCALE GENOMIC DNA]</scope>
    <source>
        <strain evidence="3">cv. 10/8</strain>
        <tissue evidence="2">Leaf</tissue>
    </source>
</reference>
<feature type="compositionally biased region" description="Basic and acidic residues" evidence="1">
    <location>
        <begin position="45"/>
        <end position="62"/>
    </location>
</feature>
<feature type="non-terminal residue" evidence="2">
    <location>
        <position position="1"/>
    </location>
</feature>
<evidence type="ECO:0000313" key="2">
    <source>
        <dbReference type="EMBL" id="MCI65662.1"/>
    </source>
</evidence>
<accession>A0A392TX30</accession>
<evidence type="ECO:0000313" key="3">
    <source>
        <dbReference type="Proteomes" id="UP000265520"/>
    </source>
</evidence>
<keyword evidence="3" id="KW-1185">Reference proteome</keyword>
<evidence type="ECO:0000256" key="1">
    <source>
        <dbReference type="SAM" id="MobiDB-lite"/>
    </source>
</evidence>
<protein>
    <submittedName>
        <fullName evidence="2">Uncharacterized protein</fullName>
    </submittedName>
</protein>
<comment type="caution">
    <text evidence="2">The sequence shown here is derived from an EMBL/GenBank/DDBJ whole genome shotgun (WGS) entry which is preliminary data.</text>
</comment>
<organism evidence="2 3">
    <name type="scientific">Trifolium medium</name>
    <dbReference type="NCBI Taxonomy" id="97028"/>
    <lineage>
        <taxon>Eukaryota</taxon>
        <taxon>Viridiplantae</taxon>
        <taxon>Streptophyta</taxon>
        <taxon>Embryophyta</taxon>
        <taxon>Tracheophyta</taxon>
        <taxon>Spermatophyta</taxon>
        <taxon>Magnoliopsida</taxon>
        <taxon>eudicotyledons</taxon>
        <taxon>Gunneridae</taxon>
        <taxon>Pentapetalae</taxon>
        <taxon>rosids</taxon>
        <taxon>fabids</taxon>
        <taxon>Fabales</taxon>
        <taxon>Fabaceae</taxon>
        <taxon>Papilionoideae</taxon>
        <taxon>50 kb inversion clade</taxon>
        <taxon>NPAAA clade</taxon>
        <taxon>Hologalegina</taxon>
        <taxon>IRL clade</taxon>
        <taxon>Trifolieae</taxon>
        <taxon>Trifolium</taxon>
    </lineage>
</organism>
<dbReference type="EMBL" id="LXQA010679721">
    <property type="protein sequence ID" value="MCI65662.1"/>
    <property type="molecule type" value="Genomic_DNA"/>
</dbReference>
<feature type="region of interest" description="Disordered" evidence="1">
    <location>
        <begin position="32"/>
        <end position="62"/>
    </location>
</feature>
<dbReference type="AlphaFoldDB" id="A0A392TX30"/>
<dbReference type="Proteomes" id="UP000265520">
    <property type="component" value="Unassembled WGS sequence"/>
</dbReference>
<proteinExistence type="predicted"/>
<sequence length="75" mass="8903">ASDEEREIVSCFFVLHEMRDCPMKKHWPEMERRVSLQPAQSASEKPMRCKGESRGKKIPRPRHDFKYLRTQMAAL</sequence>